<dbReference type="SUPFAM" id="SSF55729">
    <property type="entry name" value="Acyl-CoA N-acyltransferases (Nat)"/>
    <property type="match status" value="1"/>
</dbReference>
<dbReference type="PANTHER" id="PTHR43792:SF1">
    <property type="entry name" value="N-ACETYLTRANSFERASE DOMAIN-CONTAINING PROTEIN"/>
    <property type="match status" value="1"/>
</dbReference>
<dbReference type="EC" id="2.3.1.-" evidence="2"/>
<dbReference type="KEGG" id="rid:RIdsm_04237"/>
<dbReference type="Gene3D" id="3.40.630.30">
    <property type="match status" value="1"/>
</dbReference>
<dbReference type="Pfam" id="PF13302">
    <property type="entry name" value="Acetyltransf_3"/>
    <property type="match status" value="1"/>
</dbReference>
<dbReference type="Proteomes" id="UP000325785">
    <property type="component" value="Chromosome"/>
</dbReference>
<name>A0A5P3AGA3_9RHOB</name>
<proteinExistence type="predicted"/>
<dbReference type="PANTHER" id="PTHR43792">
    <property type="entry name" value="GNAT FAMILY, PUTATIVE (AFU_ORTHOLOGUE AFUA_3G00765)-RELATED-RELATED"/>
    <property type="match status" value="1"/>
</dbReference>
<accession>A0A5P3AGA3</accession>
<evidence type="ECO:0000313" key="2">
    <source>
        <dbReference type="EMBL" id="QEW28407.1"/>
    </source>
</evidence>
<dbReference type="InterPro" id="IPR051531">
    <property type="entry name" value="N-acetyltransferase"/>
</dbReference>
<keyword evidence="2" id="KW-0808">Transferase</keyword>
<feature type="domain" description="N-acetyltransferase" evidence="1">
    <location>
        <begin position="26"/>
        <end position="200"/>
    </location>
</feature>
<dbReference type="InterPro" id="IPR016181">
    <property type="entry name" value="Acyl_CoA_acyltransferase"/>
</dbReference>
<protein>
    <submittedName>
        <fullName evidence="2">Ribosomal N-acetyltransferase YdaF</fullName>
        <ecNumber evidence="2">2.3.1.-</ecNumber>
    </submittedName>
</protein>
<gene>
    <name evidence="2" type="primary">ydaF_2</name>
    <name evidence="2" type="ORF">RIdsm_04237</name>
</gene>
<reference evidence="2 3" key="1">
    <citation type="submission" date="2018-08" db="EMBL/GenBank/DDBJ databases">
        <title>Genetic Globetrotter - A new plasmid hitch-hiking vast phylogenetic and geographic distances.</title>
        <authorList>
            <person name="Vollmers J."/>
            <person name="Petersen J."/>
        </authorList>
    </citation>
    <scope>NUCLEOTIDE SEQUENCE [LARGE SCALE GENOMIC DNA]</scope>
    <source>
        <strain evidence="2 3">DSM 26383</strain>
    </source>
</reference>
<organism evidence="2 3">
    <name type="scientific">Roseovarius indicus</name>
    <dbReference type="NCBI Taxonomy" id="540747"/>
    <lineage>
        <taxon>Bacteria</taxon>
        <taxon>Pseudomonadati</taxon>
        <taxon>Pseudomonadota</taxon>
        <taxon>Alphaproteobacteria</taxon>
        <taxon>Rhodobacterales</taxon>
        <taxon>Roseobacteraceae</taxon>
        <taxon>Roseovarius</taxon>
    </lineage>
</organism>
<dbReference type="EMBL" id="CP031598">
    <property type="protein sequence ID" value="QEW28407.1"/>
    <property type="molecule type" value="Genomic_DNA"/>
</dbReference>
<sequence length="209" mass="23205">MGDSDGPAYDIVPLSRAELVLETPRLILRPLADDAADLALSIRLFTDPEVVRYVCDVFPEEELAEEMPVITRRGAGGRIGIWTVTRKDTGEKIGSSILLPLPVEVDDTDWSLVVPERYPDAEIEVGYMLVPEAWGQGFATEACNRVLEFAFEKTTLDEVKATTDPGNVASQHVLTKCGMRHQGMRRAYACDCLGFSVTRAEWETQRRAC</sequence>
<evidence type="ECO:0000313" key="3">
    <source>
        <dbReference type="Proteomes" id="UP000325785"/>
    </source>
</evidence>
<dbReference type="AlphaFoldDB" id="A0A5P3AGA3"/>
<dbReference type="InterPro" id="IPR000182">
    <property type="entry name" value="GNAT_dom"/>
</dbReference>
<keyword evidence="2" id="KW-0012">Acyltransferase</keyword>
<evidence type="ECO:0000259" key="1">
    <source>
        <dbReference type="PROSITE" id="PS51186"/>
    </source>
</evidence>
<dbReference type="GO" id="GO:0016747">
    <property type="term" value="F:acyltransferase activity, transferring groups other than amino-acyl groups"/>
    <property type="evidence" value="ECO:0007669"/>
    <property type="project" value="InterPro"/>
</dbReference>
<dbReference type="RefSeq" id="WP_160325870.1">
    <property type="nucleotide sequence ID" value="NZ_CP031598.1"/>
</dbReference>
<dbReference type="PROSITE" id="PS51186">
    <property type="entry name" value="GNAT"/>
    <property type="match status" value="1"/>
</dbReference>